<dbReference type="AlphaFoldDB" id="A0A382B001"/>
<dbReference type="PANTHER" id="PTHR43861:SF5">
    <property type="entry name" value="BLL5978 PROTEIN"/>
    <property type="match status" value="1"/>
</dbReference>
<protein>
    <recommendedName>
        <fullName evidence="1">Methyltransferase putative zinc binding domain-containing protein</fullName>
    </recommendedName>
</protein>
<feature type="domain" description="Methyltransferase putative zinc binding" evidence="1">
    <location>
        <begin position="3"/>
        <end position="62"/>
    </location>
</feature>
<proteinExistence type="predicted"/>
<dbReference type="InterPro" id="IPR013630">
    <property type="entry name" value="Methyltransf_Zn-bd_dom_put"/>
</dbReference>
<name>A0A382B001_9ZZZZ</name>
<evidence type="ECO:0000313" key="2">
    <source>
        <dbReference type="EMBL" id="SVB06871.1"/>
    </source>
</evidence>
<dbReference type="Pfam" id="PF08421">
    <property type="entry name" value="Methyltransf_13"/>
    <property type="match status" value="1"/>
</dbReference>
<dbReference type="Gene3D" id="6.20.50.110">
    <property type="entry name" value="Methyltransferase, zinc-binding domain"/>
    <property type="match status" value="1"/>
</dbReference>
<feature type="non-terminal residue" evidence="2">
    <location>
        <position position="234"/>
    </location>
</feature>
<sequence length="234" mass="27839">MKCKVSGQQIKPFMSFGKMPMANGFLDKKNFKKEFFYKLDVGFCKKNYLFQVNDHPKSPHIFNNNYPFYTNKSIYMVHHFKNYFKWVKKKFLNKKSKIIEIGSNDGSFLKNFKKHNFEHLGFEPSKNIVDYSKKHSRVNVFNGFFNLNNVKKFKQYKSKTDLICAANVICHIPNLKEVIKCIDYLLSKKGVFVFEEPYLGSMFKKNSYDQIYDAHVFIFSLHSVRYIFKNFGFD</sequence>
<accession>A0A382B001</accession>
<dbReference type="Pfam" id="PF13489">
    <property type="entry name" value="Methyltransf_23"/>
    <property type="match status" value="1"/>
</dbReference>
<dbReference type="SUPFAM" id="SSF53335">
    <property type="entry name" value="S-adenosyl-L-methionine-dependent methyltransferases"/>
    <property type="match status" value="1"/>
</dbReference>
<dbReference type="EMBL" id="UINC01027511">
    <property type="protein sequence ID" value="SVB06871.1"/>
    <property type="molecule type" value="Genomic_DNA"/>
</dbReference>
<dbReference type="InterPro" id="IPR038576">
    <property type="entry name" value="Methyltransf_Zn-bd_dom_put_sf"/>
</dbReference>
<dbReference type="PANTHER" id="PTHR43861">
    <property type="entry name" value="TRANS-ACONITATE 2-METHYLTRANSFERASE-RELATED"/>
    <property type="match status" value="1"/>
</dbReference>
<evidence type="ECO:0000259" key="1">
    <source>
        <dbReference type="Pfam" id="PF08421"/>
    </source>
</evidence>
<dbReference type="Gene3D" id="3.40.50.150">
    <property type="entry name" value="Vaccinia Virus protein VP39"/>
    <property type="match status" value="1"/>
</dbReference>
<organism evidence="2">
    <name type="scientific">marine metagenome</name>
    <dbReference type="NCBI Taxonomy" id="408172"/>
    <lineage>
        <taxon>unclassified sequences</taxon>
        <taxon>metagenomes</taxon>
        <taxon>ecological metagenomes</taxon>
    </lineage>
</organism>
<dbReference type="InterPro" id="IPR029063">
    <property type="entry name" value="SAM-dependent_MTases_sf"/>
</dbReference>
<reference evidence="2" key="1">
    <citation type="submission" date="2018-05" db="EMBL/GenBank/DDBJ databases">
        <authorList>
            <person name="Lanie J.A."/>
            <person name="Ng W.-L."/>
            <person name="Kazmierczak K.M."/>
            <person name="Andrzejewski T.M."/>
            <person name="Davidsen T.M."/>
            <person name="Wayne K.J."/>
            <person name="Tettelin H."/>
            <person name="Glass J.I."/>
            <person name="Rusch D."/>
            <person name="Podicherti R."/>
            <person name="Tsui H.-C.T."/>
            <person name="Winkler M.E."/>
        </authorList>
    </citation>
    <scope>NUCLEOTIDE SEQUENCE</scope>
</reference>
<gene>
    <name evidence="2" type="ORF">METZ01_LOCUS159725</name>
</gene>